<name>A0A4C1WRV8_EUMVA</name>
<comment type="caution">
    <text evidence="1">The sequence shown here is derived from an EMBL/GenBank/DDBJ whole genome shotgun (WGS) entry which is preliminary data.</text>
</comment>
<proteinExistence type="predicted"/>
<protein>
    <submittedName>
        <fullName evidence="1">Uncharacterized protein</fullName>
    </submittedName>
</protein>
<dbReference type="Proteomes" id="UP000299102">
    <property type="component" value="Unassembled WGS sequence"/>
</dbReference>
<sequence length="97" mass="10892">MPQVIAVNIYADFIPVKLADDEFQHRYKVTGLLSPAAAAASLPHRKNALARATCLFDTVALLREITPSAVCRDRYFGDRKKARNEKQRSGHLILPWS</sequence>
<reference evidence="1 2" key="1">
    <citation type="journal article" date="2019" name="Commun. Biol.">
        <title>The bagworm genome reveals a unique fibroin gene that provides high tensile strength.</title>
        <authorList>
            <person name="Kono N."/>
            <person name="Nakamura H."/>
            <person name="Ohtoshi R."/>
            <person name="Tomita M."/>
            <person name="Numata K."/>
            <person name="Arakawa K."/>
        </authorList>
    </citation>
    <scope>NUCLEOTIDE SEQUENCE [LARGE SCALE GENOMIC DNA]</scope>
</reference>
<organism evidence="1 2">
    <name type="scientific">Eumeta variegata</name>
    <name type="common">Bagworm moth</name>
    <name type="synonym">Eumeta japonica</name>
    <dbReference type="NCBI Taxonomy" id="151549"/>
    <lineage>
        <taxon>Eukaryota</taxon>
        <taxon>Metazoa</taxon>
        <taxon>Ecdysozoa</taxon>
        <taxon>Arthropoda</taxon>
        <taxon>Hexapoda</taxon>
        <taxon>Insecta</taxon>
        <taxon>Pterygota</taxon>
        <taxon>Neoptera</taxon>
        <taxon>Endopterygota</taxon>
        <taxon>Lepidoptera</taxon>
        <taxon>Glossata</taxon>
        <taxon>Ditrysia</taxon>
        <taxon>Tineoidea</taxon>
        <taxon>Psychidae</taxon>
        <taxon>Oiketicinae</taxon>
        <taxon>Eumeta</taxon>
    </lineage>
</organism>
<accession>A0A4C1WRV8</accession>
<dbReference type="EMBL" id="BGZK01000611">
    <property type="protein sequence ID" value="GBP52865.1"/>
    <property type="molecule type" value="Genomic_DNA"/>
</dbReference>
<gene>
    <name evidence="1" type="ORF">EVAR_39029_1</name>
</gene>
<dbReference type="AlphaFoldDB" id="A0A4C1WRV8"/>
<evidence type="ECO:0000313" key="1">
    <source>
        <dbReference type="EMBL" id="GBP52865.1"/>
    </source>
</evidence>
<evidence type="ECO:0000313" key="2">
    <source>
        <dbReference type="Proteomes" id="UP000299102"/>
    </source>
</evidence>
<keyword evidence="2" id="KW-1185">Reference proteome</keyword>